<feature type="region of interest" description="Disordered" evidence="4">
    <location>
        <begin position="264"/>
        <end position="285"/>
    </location>
</feature>
<evidence type="ECO:0000256" key="3">
    <source>
        <dbReference type="PROSITE-ProRule" id="PRU00339"/>
    </source>
</evidence>
<accession>A0A1V9ZMQ4</accession>
<proteinExistence type="predicted"/>
<dbReference type="InterPro" id="IPR047150">
    <property type="entry name" value="SGT"/>
</dbReference>
<dbReference type="GO" id="GO:0016020">
    <property type="term" value="C:membrane"/>
    <property type="evidence" value="ECO:0007669"/>
    <property type="project" value="TreeGrafter"/>
</dbReference>
<feature type="domain" description="STI1" evidence="5">
    <location>
        <begin position="378"/>
        <end position="418"/>
    </location>
</feature>
<dbReference type="InterPro" id="IPR019734">
    <property type="entry name" value="TPR_rpt"/>
</dbReference>
<feature type="repeat" description="TPR" evidence="3">
    <location>
        <begin position="186"/>
        <end position="219"/>
    </location>
</feature>
<evidence type="ECO:0000256" key="1">
    <source>
        <dbReference type="ARBA" id="ARBA00022737"/>
    </source>
</evidence>
<dbReference type="PROSITE" id="PS50005">
    <property type="entry name" value="TPR"/>
    <property type="match status" value="2"/>
</dbReference>
<dbReference type="GO" id="GO:0006620">
    <property type="term" value="P:post-translational protein targeting to endoplasmic reticulum membrane"/>
    <property type="evidence" value="ECO:0007669"/>
    <property type="project" value="TreeGrafter"/>
</dbReference>
<dbReference type="SUPFAM" id="SSF48452">
    <property type="entry name" value="TPR-like"/>
    <property type="match status" value="1"/>
</dbReference>
<reference evidence="6 7" key="1">
    <citation type="journal article" date="2014" name="Genome Biol. Evol.">
        <title>The secreted proteins of Achlya hypogyna and Thraustotheca clavata identify the ancestral oomycete secretome and reveal gene acquisitions by horizontal gene transfer.</title>
        <authorList>
            <person name="Misner I."/>
            <person name="Blouin N."/>
            <person name="Leonard G."/>
            <person name="Richards T.A."/>
            <person name="Lane C.E."/>
        </authorList>
    </citation>
    <scope>NUCLEOTIDE SEQUENCE [LARGE SCALE GENOMIC DNA]</scope>
    <source>
        <strain evidence="6 7">ATCC 48635</strain>
    </source>
</reference>
<dbReference type="OrthoDB" id="2423701at2759"/>
<name>A0A1V9ZMQ4_ACHHY</name>
<dbReference type="Gene3D" id="1.25.40.10">
    <property type="entry name" value="Tetratricopeptide repeat domain"/>
    <property type="match status" value="1"/>
</dbReference>
<evidence type="ECO:0000313" key="7">
    <source>
        <dbReference type="Proteomes" id="UP000243579"/>
    </source>
</evidence>
<evidence type="ECO:0000259" key="5">
    <source>
        <dbReference type="SMART" id="SM00727"/>
    </source>
</evidence>
<dbReference type="Gene3D" id="1.10.260.100">
    <property type="match status" value="1"/>
</dbReference>
<dbReference type="PANTHER" id="PTHR45831:SF2">
    <property type="entry name" value="LD24721P"/>
    <property type="match status" value="1"/>
</dbReference>
<sequence length="426" mass="44765">MTSVEKAAIFSALEFLASLAAKPGYDAENVEVGVQCLKEAFGVDPANATAKQGLGLGTHAYLDIFTAGCKALNITFDAPAAATPEDPVIAANPALWQKWLSKLEAKGFFSGVQKGTPEYNQLYQKALSKFKEKFDAKPTLSKEQKEAKAEELKAAGNAALTGKDYVKAADLYKQAISFSADGPNSHIYYSNLGAAQMYLEQYEEVIASCENAIALNPNYGKAYSRLGSAFVQLEDFDAAIDAYQRGLEVDPTNAACKAGLTEAKGKKNRLQPTTRDAPSAAGGMPGGMPDLSALAGMMGGAGGAGGLAGLMNNPAMQQMAAQMMQNPQMMAMAQNMMQNPAMMSQMMGAMGGGGGGGGGMPDLSSMLSPEMLESFRTNPQVNAMRGDPEMADFFRDMDAGGPQAAMRHMSNPAVAAKLQTLLGGMM</sequence>
<dbReference type="Gene3D" id="1.20.5.420">
    <property type="entry name" value="Immunoglobulin FC, subunit C"/>
    <property type="match status" value="1"/>
</dbReference>
<evidence type="ECO:0000256" key="4">
    <source>
        <dbReference type="SAM" id="MobiDB-lite"/>
    </source>
</evidence>
<dbReference type="Proteomes" id="UP000243579">
    <property type="component" value="Unassembled WGS sequence"/>
</dbReference>
<organism evidence="6 7">
    <name type="scientific">Achlya hypogyna</name>
    <name type="common">Oomycete</name>
    <name type="synonym">Protoachlya hypogyna</name>
    <dbReference type="NCBI Taxonomy" id="1202772"/>
    <lineage>
        <taxon>Eukaryota</taxon>
        <taxon>Sar</taxon>
        <taxon>Stramenopiles</taxon>
        <taxon>Oomycota</taxon>
        <taxon>Saprolegniomycetes</taxon>
        <taxon>Saprolegniales</taxon>
        <taxon>Achlyaceae</taxon>
        <taxon>Achlya</taxon>
    </lineage>
</organism>
<gene>
    <name evidence="6" type="ORF">ACHHYP_07103</name>
</gene>
<dbReference type="EMBL" id="JNBR01000072">
    <property type="protein sequence ID" value="OQR99269.1"/>
    <property type="molecule type" value="Genomic_DNA"/>
</dbReference>
<evidence type="ECO:0000313" key="6">
    <source>
        <dbReference type="EMBL" id="OQR99269.1"/>
    </source>
</evidence>
<dbReference type="InterPro" id="IPR011990">
    <property type="entry name" value="TPR-like_helical_dom_sf"/>
</dbReference>
<dbReference type="GO" id="GO:0072380">
    <property type="term" value="C:TRC complex"/>
    <property type="evidence" value="ECO:0007669"/>
    <property type="project" value="TreeGrafter"/>
</dbReference>
<keyword evidence="1" id="KW-0677">Repeat</keyword>
<dbReference type="SMART" id="SM00727">
    <property type="entry name" value="STI1"/>
    <property type="match status" value="2"/>
</dbReference>
<keyword evidence="2 3" id="KW-0802">TPR repeat</keyword>
<comment type="caution">
    <text evidence="6">The sequence shown here is derived from an EMBL/GenBank/DDBJ whole genome shotgun (WGS) entry which is preliminary data.</text>
</comment>
<dbReference type="PROSITE" id="PS50293">
    <property type="entry name" value="TPR_REGION"/>
    <property type="match status" value="1"/>
</dbReference>
<dbReference type="GO" id="GO:0060090">
    <property type="term" value="F:molecular adaptor activity"/>
    <property type="evidence" value="ECO:0007669"/>
    <property type="project" value="TreeGrafter"/>
</dbReference>
<keyword evidence="7" id="KW-1185">Reference proteome</keyword>
<dbReference type="PANTHER" id="PTHR45831">
    <property type="entry name" value="LD24721P"/>
    <property type="match status" value="1"/>
</dbReference>
<dbReference type="InterPro" id="IPR041243">
    <property type="entry name" value="STI1/HOP_DP"/>
</dbReference>
<evidence type="ECO:0000256" key="2">
    <source>
        <dbReference type="ARBA" id="ARBA00022803"/>
    </source>
</evidence>
<dbReference type="InterPro" id="IPR006636">
    <property type="entry name" value="STI1_HS-bd"/>
</dbReference>
<dbReference type="Pfam" id="PF00515">
    <property type="entry name" value="TPR_1"/>
    <property type="match status" value="2"/>
</dbReference>
<protein>
    <recommendedName>
        <fullName evidence="5">STI1 domain-containing protein</fullName>
    </recommendedName>
</protein>
<dbReference type="SMART" id="SM00028">
    <property type="entry name" value="TPR"/>
    <property type="match status" value="3"/>
</dbReference>
<dbReference type="Pfam" id="PF17830">
    <property type="entry name" value="STI1-HOP_DP"/>
    <property type="match status" value="1"/>
</dbReference>
<feature type="domain" description="STI1" evidence="5">
    <location>
        <begin position="303"/>
        <end position="346"/>
    </location>
</feature>
<feature type="repeat" description="TPR" evidence="3">
    <location>
        <begin position="220"/>
        <end position="253"/>
    </location>
</feature>
<dbReference type="AlphaFoldDB" id="A0A1V9ZMQ4"/>
<dbReference type="STRING" id="1202772.A0A1V9ZMQ4"/>